<dbReference type="GO" id="GO:0009698">
    <property type="term" value="P:phenylpropanoid metabolic process"/>
    <property type="evidence" value="ECO:0007669"/>
    <property type="project" value="UniProtKB-ARBA"/>
</dbReference>
<dbReference type="OrthoDB" id="3633556at2759"/>
<dbReference type="GO" id="GO:0004467">
    <property type="term" value="F:long-chain fatty acid-CoA ligase activity"/>
    <property type="evidence" value="ECO:0007669"/>
    <property type="project" value="UniProtKB-ARBA"/>
</dbReference>
<evidence type="ECO:0000256" key="4">
    <source>
        <dbReference type="ARBA" id="ARBA00023098"/>
    </source>
</evidence>
<dbReference type="Gene3D" id="3.40.50.12780">
    <property type="entry name" value="N-terminal domain of ligase-like"/>
    <property type="match status" value="1"/>
</dbReference>
<reference evidence="9" key="1">
    <citation type="journal article" date="2022" name="Cell">
        <title>Repeat-based holocentromeres influence genome architecture and karyotype evolution.</title>
        <authorList>
            <person name="Hofstatter P.G."/>
            <person name="Thangavel G."/>
            <person name="Lux T."/>
            <person name="Neumann P."/>
            <person name="Vondrak T."/>
            <person name="Novak P."/>
            <person name="Zhang M."/>
            <person name="Costa L."/>
            <person name="Castellani M."/>
            <person name="Scott A."/>
            <person name="Toegelov H."/>
            <person name="Fuchs J."/>
            <person name="Mata-Sucre Y."/>
            <person name="Dias Y."/>
            <person name="Vanzela A.L.L."/>
            <person name="Huettel B."/>
            <person name="Almeida C.C.S."/>
            <person name="Simkova H."/>
            <person name="Souza G."/>
            <person name="Pedrosa-Harand A."/>
            <person name="Macas J."/>
            <person name="Mayer K.F.X."/>
            <person name="Houben A."/>
            <person name="Marques A."/>
        </authorList>
    </citation>
    <scope>NUCLEOTIDE SEQUENCE</scope>
    <source>
        <strain evidence="9">RhyBre1mFocal</strain>
    </source>
</reference>
<organism evidence="9 10">
    <name type="scientific">Rhynchospora breviuscula</name>
    <dbReference type="NCBI Taxonomy" id="2022672"/>
    <lineage>
        <taxon>Eukaryota</taxon>
        <taxon>Viridiplantae</taxon>
        <taxon>Streptophyta</taxon>
        <taxon>Embryophyta</taxon>
        <taxon>Tracheophyta</taxon>
        <taxon>Spermatophyta</taxon>
        <taxon>Magnoliopsida</taxon>
        <taxon>Liliopsida</taxon>
        <taxon>Poales</taxon>
        <taxon>Cyperaceae</taxon>
        <taxon>Cyperoideae</taxon>
        <taxon>Rhynchosporeae</taxon>
        <taxon>Rhynchospora</taxon>
    </lineage>
</organism>
<dbReference type="PROSITE" id="PS00455">
    <property type="entry name" value="AMP_BINDING"/>
    <property type="match status" value="1"/>
</dbReference>
<dbReference type="GO" id="GO:0016207">
    <property type="term" value="F:4-coumarate-CoA ligase activity"/>
    <property type="evidence" value="ECO:0007669"/>
    <property type="project" value="UniProtKB-EC"/>
</dbReference>
<comment type="catalytic activity">
    <reaction evidence="7">
        <text>(E)-4-coumarate + ATP + CoA = (E)-4-coumaroyl-CoA + AMP + diphosphate</text>
        <dbReference type="Rhea" id="RHEA:19641"/>
        <dbReference type="ChEBI" id="CHEBI:12876"/>
        <dbReference type="ChEBI" id="CHEBI:30616"/>
        <dbReference type="ChEBI" id="CHEBI:33019"/>
        <dbReference type="ChEBI" id="CHEBI:57287"/>
        <dbReference type="ChEBI" id="CHEBI:85008"/>
        <dbReference type="ChEBI" id="CHEBI:456215"/>
        <dbReference type="EC" id="6.2.1.12"/>
    </reaction>
    <physiologicalReaction direction="left-to-right" evidence="7">
        <dbReference type="Rhea" id="RHEA:19642"/>
    </physiologicalReaction>
</comment>
<dbReference type="EC" id="6.2.1.12" evidence="1"/>
<comment type="caution">
    <text evidence="9">The sequence shown here is derived from an EMBL/GenBank/DDBJ whole genome shotgun (WGS) entry which is preliminary data.</text>
</comment>
<comment type="catalytic activity">
    <reaction evidence="6">
        <text>(E)-4-coumaroyl-AMP + CoA = (E)-4-coumaroyl-CoA + AMP + H(+)</text>
        <dbReference type="Rhea" id="RHEA:72423"/>
        <dbReference type="ChEBI" id="CHEBI:15378"/>
        <dbReference type="ChEBI" id="CHEBI:57287"/>
        <dbReference type="ChEBI" id="CHEBI:85008"/>
        <dbReference type="ChEBI" id="CHEBI:192348"/>
        <dbReference type="ChEBI" id="CHEBI:456215"/>
    </reaction>
    <physiologicalReaction direction="left-to-right" evidence="6">
        <dbReference type="Rhea" id="RHEA:72424"/>
    </physiologicalReaction>
</comment>
<feature type="domain" description="AMP-dependent synthetase/ligase" evidence="8">
    <location>
        <begin position="43"/>
        <end position="462"/>
    </location>
</feature>
<dbReference type="Proteomes" id="UP001151287">
    <property type="component" value="Unassembled WGS sequence"/>
</dbReference>
<dbReference type="GO" id="GO:0016020">
    <property type="term" value="C:membrane"/>
    <property type="evidence" value="ECO:0007669"/>
    <property type="project" value="TreeGrafter"/>
</dbReference>
<dbReference type="InterPro" id="IPR042099">
    <property type="entry name" value="ANL_N_sf"/>
</dbReference>
<sequence length="637" mass="69166">MTLSRGDRPVASRRDRRGRARVREFATPLDVDVPTTGNLTDDLERRARETPDRVLVRRPPVAGSPGWRDVTAAELREQVRAVARGLVASGVEVGDRVGLLSRTRYEWVVVDYAAWYAGAVTVPVYETSSDAQVEHVLADAGVRALVVEDAAHAAQVRAVRERAEELHQVWAIDGGALDLLTRLGADVADDDLERRRAGRGPDDVATVIYTSGTTGPPRGCSLTHANLRFEVEVTTRALEPLYAGDDASTLVVLPLAHVFPRVLQLACVRAGVTTGHTASITRLAEDLRSFAPTFVLGVPRIFEMLFNQASQDATADGDGRRFARAVDVAMAWSRARAAAEDDAGPGAGRRSGSRVPLALRVRHSGLERSVYRHLRERLGGRCRFAVSGGAPLGERLAHFYRGVGVDLLEGYGLTESSAALTVNTPDATRVGTVGRPLPGTEVRVSEDGELLFRGGQVFAGYWNDPDGTAEVLDEAGWLHSGDVGEIDEDGFVRVTGRRQEILVTAGGKSVSPAALEERLRSHPLVDQCLVVGDGQPVVGALLTLDRDALRTWCESEGRPRDADRVESLVEDPDLLAELQRGVDAANRAVSRAEAVRRFAVLPARWTEEGGQLTPSLKLRRTVLLRETRDDVARLYDR</sequence>
<dbReference type="InterPro" id="IPR000873">
    <property type="entry name" value="AMP-dep_synth/lig_dom"/>
</dbReference>
<evidence type="ECO:0000256" key="6">
    <source>
        <dbReference type="ARBA" id="ARBA00034223"/>
    </source>
</evidence>
<dbReference type="AlphaFoldDB" id="A0A9Q0C0M8"/>
<dbReference type="InterPro" id="IPR020845">
    <property type="entry name" value="AMP-binding_CS"/>
</dbReference>
<dbReference type="GO" id="GO:0005783">
    <property type="term" value="C:endoplasmic reticulum"/>
    <property type="evidence" value="ECO:0007669"/>
    <property type="project" value="TreeGrafter"/>
</dbReference>
<evidence type="ECO:0000256" key="2">
    <source>
        <dbReference type="ARBA" id="ARBA00022598"/>
    </source>
</evidence>
<evidence type="ECO:0000256" key="1">
    <source>
        <dbReference type="ARBA" id="ARBA00012959"/>
    </source>
</evidence>
<keyword evidence="4" id="KW-0443">Lipid metabolism</keyword>
<dbReference type="EMBL" id="JAMQYH010000041">
    <property type="protein sequence ID" value="KAJ1684183.1"/>
    <property type="molecule type" value="Genomic_DNA"/>
</dbReference>
<comment type="catalytic activity">
    <reaction evidence="5">
        <text>(E)-4-coumarate + ATP + H(+) = (E)-4-coumaroyl-AMP + diphosphate</text>
        <dbReference type="Rhea" id="RHEA:72419"/>
        <dbReference type="ChEBI" id="CHEBI:12876"/>
        <dbReference type="ChEBI" id="CHEBI:15378"/>
        <dbReference type="ChEBI" id="CHEBI:30616"/>
        <dbReference type="ChEBI" id="CHEBI:33019"/>
        <dbReference type="ChEBI" id="CHEBI:192348"/>
    </reaction>
    <physiologicalReaction direction="left-to-right" evidence="5">
        <dbReference type="Rhea" id="RHEA:72420"/>
    </physiologicalReaction>
</comment>
<dbReference type="GO" id="GO:0106290">
    <property type="term" value="F:trans-cinnamate-CoA ligase activity"/>
    <property type="evidence" value="ECO:0007669"/>
    <property type="project" value="UniProtKB-ARBA"/>
</dbReference>
<proteinExistence type="predicted"/>
<evidence type="ECO:0000313" key="9">
    <source>
        <dbReference type="EMBL" id="KAJ1684183.1"/>
    </source>
</evidence>
<evidence type="ECO:0000256" key="7">
    <source>
        <dbReference type="ARBA" id="ARBA00034252"/>
    </source>
</evidence>
<accession>A0A9Q0C0M8</accession>
<evidence type="ECO:0000256" key="5">
    <source>
        <dbReference type="ARBA" id="ARBA00034219"/>
    </source>
</evidence>
<dbReference type="Pfam" id="PF23562">
    <property type="entry name" value="AMP-binding_C_3"/>
    <property type="match status" value="1"/>
</dbReference>
<dbReference type="SUPFAM" id="SSF56801">
    <property type="entry name" value="Acetyl-CoA synthetase-like"/>
    <property type="match status" value="1"/>
</dbReference>
<protein>
    <recommendedName>
        <fullName evidence="1">4-coumarate--CoA ligase</fullName>
        <ecNumber evidence="1">6.2.1.12</ecNumber>
    </recommendedName>
</protein>
<dbReference type="PANTHER" id="PTHR43272">
    <property type="entry name" value="LONG-CHAIN-FATTY-ACID--COA LIGASE"/>
    <property type="match status" value="1"/>
</dbReference>
<keyword evidence="10" id="KW-1185">Reference proteome</keyword>
<evidence type="ECO:0000313" key="10">
    <source>
        <dbReference type="Proteomes" id="UP001151287"/>
    </source>
</evidence>
<keyword evidence="2" id="KW-0436">Ligase</keyword>
<dbReference type="PANTHER" id="PTHR43272:SF32">
    <property type="entry name" value="AMP-DEPENDENT SYNTHETASE_LIGASE DOMAIN-CONTAINING PROTEIN"/>
    <property type="match status" value="1"/>
</dbReference>
<evidence type="ECO:0000256" key="3">
    <source>
        <dbReference type="ARBA" id="ARBA00022832"/>
    </source>
</evidence>
<name>A0A9Q0C0M8_9POAL</name>
<dbReference type="CDD" id="cd05907">
    <property type="entry name" value="VL_LC_FACS_like"/>
    <property type="match status" value="1"/>
</dbReference>
<gene>
    <name evidence="9" type="ORF">LUZ63_020476</name>
</gene>
<evidence type="ECO:0000259" key="8">
    <source>
        <dbReference type="Pfam" id="PF00501"/>
    </source>
</evidence>
<dbReference type="Pfam" id="PF00501">
    <property type="entry name" value="AMP-binding"/>
    <property type="match status" value="1"/>
</dbReference>
<keyword evidence="3" id="KW-0276">Fatty acid metabolism</keyword>